<keyword evidence="9" id="KW-1185">Reference proteome</keyword>
<dbReference type="SUPFAM" id="SSF47616">
    <property type="entry name" value="GST C-terminal domain-like"/>
    <property type="match status" value="1"/>
</dbReference>
<dbReference type="InterPro" id="IPR004046">
    <property type="entry name" value="GST_C"/>
</dbReference>
<keyword evidence="1 3" id="KW-0251">Elongation factor</keyword>
<evidence type="ECO:0008006" key="10">
    <source>
        <dbReference type="Google" id="ProtNLM"/>
    </source>
</evidence>
<evidence type="ECO:0000256" key="3">
    <source>
        <dbReference type="PROSITE-ProRule" id="PRU00519"/>
    </source>
</evidence>
<name>A0A167P534_PHYB8</name>
<feature type="compositionally biased region" description="Basic and acidic residues" evidence="4">
    <location>
        <begin position="220"/>
        <end position="243"/>
    </location>
</feature>
<dbReference type="InterPro" id="IPR040079">
    <property type="entry name" value="Glutathione_S-Trfase"/>
</dbReference>
<dbReference type="GO" id="GO:0005634">
    <property type="term" value="C:nucleus"/>
    <property type="evidence" value="ECO:0007669"/>
    <property type="project" value="TreeGrafter"/>
</dbReference>
<reference evidence="9" key="1">
    <citation type="submission" date="2015-06" db="EMBL/GenBank/DDBJ databases">
        <title>Expansion of signal transduction pathways in fungi by whole-genome duplication.</title>
        <authorList>
            <consortium name="DOE Joint Genome Institute"/>
            <person name="Corrochano L.M."/>
            <person name="Kuo A."/>
            <person name="Marcet-Houben M."/>
            <person name="Polaino S."/>
            <person name="Salamov A."/>
            <person name="Villalobos J.M."/>
            <person name="Alvarez M.I."/>
            <person name="Avalos J."/>
            <person name="Benito E.P."/>
            <person name="Benoit I."/>
            <person name="Burger G."/>
            <person name="Camino L.P."/>
            <person name="Canovas D."/>
            <person name="Cerda-Olmedo E."/>
            <person name="Cheng J.-F."/>
            <person name="Dominguez A."/>
            <person name="Elias M."/>
            <person name="Eslava A.P."/>
            <person name="Glaser F."/>
            <person name="Grimwood J."/>
            <person name="Gutierrez G."/>
            <person name="Heitman J."/>
            <person name="Henrissat B."/>
            <person name="Iturriaga E.A."/>
            <person name="Lang B.F."/>
            <person name="Lavin J.L."/>
            <person name="Lee S."/>
            <person name="Li W."/>
            <person name="Lindquist E."/>
            <person name="Lopez-Garcia S."/>
            <person name="Luque E.M."/>
            <person name="Marcos A.T."/>
            <person name="Martin J."/>
            <person name="McCluskey K."/>
            <person name="Medina H.R."/>
            <person name="Miralles-Duran A."/>
            <person name="Miyazaki A."/>
            <person name="Munoz-Torres E."/>
            <person name="Oguiza J.A."/>
            <person name="Ohm R."/>
            <person name="Olmedo M."/>
            <person name="Orejas M."/>
            <person name="Ortiz-Castellanos L."/>
            <person name="Pisabarro A.G."/>
            <person name="Rodriguez-Romero J."/>
            <person name="Ruiz-Herrera J."/>
            <person name="Ruiz-Vazquez R."/>
            <person name="Sanz C."/>
            <person name="Schackwitz W."/>
            <person name="Schmutz J."/>
            <person name="Shahriari M."/>
            <person name="Shelest E."/>
            <person name="Silva-Franco F."/>
            <person name="Soanes D."/>
            <person name="Syed K."/>
            <person name="Tagua V.G."/>
            <person name="Talbot N.J."/>
            <person name="Thon M."/>
            <person name="De vries R.P."/>
            <person name="Wiebenga A."/>
            <person name="Yadav J.S."/>
            <person name="Braun E.L."/>
            <person name="Baker S."/>
            <person name="Garre V."/>
            <person name="Horwitz B."/>
            <person name="Torres-Martinez S."/>
            <person name="Idnurm A."/>
            <person name="Herrera-Estrella A."/>
            <person name="Gabaldon T."/>
            <person name="Grigoriev I.V."/>
        </authorList>
    </citation>
    <scope>NUCLEOTIDE SEQUENCE [LARGE SCALE GENOMIC DNA]</scope>
    <source>
        <strain evidence="9">NRRL 1555(-)</strain>
    </source>
</reference>
<dbReference type="InterPro" id="IPR036249">
    <property type="entry name" value="Thioredoxin-like_sf"/>
</dbReference>
<dbReference type="STRING" id="763407.A0A167P534"/>
<gene>
    <name evidence="8" type="ORF">PHYBLDRAFT_122276</name>
</gene>
<dbReference type="Proteomes" id="UP000077315">
    <property type="component" value="Unassembled WGS sequence"/>
</dbReference>
<evidence type="ECO:0000313" key="9">
    <source>
        <dbReference type="Proteomes" id="UP000077315"/>
    </source>
</evidence>
<evidence type="ECO:0000256" key="2">
    <source>
        <dbReference type="ARBA" id="ARBA00022917"/>
    </source>
</evidence>
<dbReference type="InterPro" id="IPR010987">
    <property type="entry name" value="Glutathione-S-Trfase_C-like"/>
</dbReference>
<dbReference type="Gene3D" id="3.30.70.1010">
    <property type="entry name" value="Translation elongation factor EF1B, gamma chain, conserved domain"/>
    <property type="match status" value="1"/>
</dbReference>
<dbReference type="SFLD" id="SFLDS00019">
    <property type="entry name" value="Glutathione_Transferase_(cytos"/>
    <property type="match status" value="1"/>
</dbReference>
<dbReference type="InParanoid" id="A0A167P534"/>
<dbReference type="CDD" id="cd03044">
    <property type="entry name" value="GST_N_EF1Bgamma"/>
    <property type="match status" value="1"/>
</dbReference>
<sequence>MASIGTISTYPNNARAAKAVIAGAYNGVKVDLKDFDFAKDVTPEFLAKFPMGKVPAFESSEVNLFESSAIGYYAALAKENSGLVGKTAVEKALVMQWILFAENEIAANVGGWVYPLLGYQTYIKPNVDAAQEKVKRAMAALDKILLTKTYLVGEEITYADIAVVCNLSLPYTLVFDKAFRSEYKNVTRYFTTVAGKDHFKAALGEVKLCETPLKFVPAKKEKKETAKKEDAPKKEKKEKKKEEVAEDPMDDTPKPAPKVKSALDLLPPSKFVMDEWKRMYSNNKTDVAMKWFWENHDSEGYSLWRADYKYNDELTLVFMSCNLIGGFFARLERARKYAFGSMIVCGENNNNNIAGYFLIRGQTIPEEVYDAADFESYNFTKIEPSQYEEKKDEIYKYMAWEVEGCQDGKIFK</sequence>
<accession>A0A167P534</accession>
<dbReference type="SUPFAM" id="SSF89942">
    <property type="entry name" value="eEF1-gamma domain"/>
    <property type="match status" value="1"/>
</dbReference>
<feature type="domain" description="GST N-terminal" evidence="6">
    <location>
        <begin position="3"/>
        <end position="82"/>
    </location>
</feature>
<dbReference type="SFLD" id="SFLDG00358">
    <property type="entry name" value="Main_(cytGST)"/>
    <property type="match status" value="1"/>
</dbReference>
<dbReference type="OrthoDB" id="249703at2759"/>
<dbReference type="PROSITE" id="PS50405">
    <property type="entry name" value="GST_CTER"/>
    <property type="match status" value="1"/>
</dbReference>
<organism evidence="8 9">
    <name type="scientific">Phycomyces blakesleeanus (strain ATCC 8743b / DSM 1359 / FGSC 10004 / NBRC 33097 / NRRL 1555)</name>
    <dbReference type="NCBI Taxonomy" id="763407"/>
    <lineage>
        <taxon>Eukaryota</taxon>
        <taxon>Fungi</taxon>
        <taxon>Fungi incertae sedis</taxon>
        <taxon>Mucoromycota</taxon>
        <taxon>Mucoromycotina</taxon>
        <taxon>Mucoromycetes</taxon>
        <taxon>Mucorales</taxon>
        <taxon>Phycomycetaceae</taxon>
        <taxon>Phycomyces</taxon>
    </lineage>
</organism>
<keyword evidence="2 3" id="KW-0648">Protein biosynthesis</keyword>
<dbReference type="PANTHER" id="PTHR43986">
    <property type="entry name" value="ELONGATION FACTOR 1-GAMMA"/>
    <property type="match status" value="1"/>
</dbReference>
<evidence type="ECO:0000313" key="8">
    <source>
        <dbReference type="EMBL" id="OAD77264.1"/>
    </source>
</evidence>
<dbReference type="FunFam" id="3.30.70.1010:FF:000001">
    <property type="entry name" value="Elongation factor 1-gamma 1"/>
    <property type="match status" value="1"/>
</dbReference>
<protein>
    <recommendedName>
        <fullName evidence="10">Elongation factor 1-gamma</fullName>
    </recommendedName>
</protein>
<dbReference type="RefSeq" id="XP_018295304.1">
    <property type="nucleotide sequence ID" value="XM_018428864.1"/>
</dbReference>
<dbReference type="FunFam" id="1.20.1050.10:FF:000006">
    <property type="entry name" value="Elongation factor 1 gamma"/>
    <property type="match status" value="1"/>
</dbReference>
<dbReference type="GeneID" id="28989770"/>
<dbReference type="PROSITE" id="PS50404">
    <property type="entry name" value="GST_NTER"/>
    <property type="match status" value="1"/>
</dbReference>
<dbReference type="InterPro" id="IPR050802">
    <property type="entry name" value="EF-GSTs"/>
</dbReference>
<dbReference type="SMART" id="SM01183">
    <property type="entry name" value="EF1G"/>
    <property type="match status" value="1"/>
</dbReference>
<evidence type="ECO:0000256" key="1">
    <source>
        <dbReference type="ARBA" id="ARBA00022768"/>
    </source>
</evidence>
<evidence type="ECO:0000259" key="5">
    <source>
        <dbReference type="PROSITE" id="PS50040"/>
    </source>
</evidence>
<feature type="domain" description="GST C-terminal" evidence="7">
    <location>
        <begin position="87"/>
        <end position="213"/>
    </location>
</feature>
<feature type="region of interest" description="Disordered" evidence="4">
    <location>
        <begin position="220"/>
        <end position="259"/>
    </location>
</feature>
<dbReference type="Pfam" id="PF02798">
    <property type="entry name" value="GST_N"/>
    <property type="match status" value="1"/>
</dbReference>
<dbReference type="EMBL" id="KV440974">
    <property type="protein sequence ID" value="OAD77264.1"/>
    <property type="molecule type" value="Genomic_DNA"/>
</dbReference>
<dbReference type="Gene3D" id="3.40.30.10">
    <property type="entry name" value="Glutaredoxin"/>
    <property type="match status" value="1"/>
</dbReference>
<dbReference type="Pfam" id="PF00043">
    <property type="entry name" value="GST_C"/>
    <property type="match status" value="1"/>
</dbReference>
<dbReference type="CDD" id="cd03181">
    <property type="entry name" value="GST_C_EF1Bgamma_like"/>
    <property type="match status" value="1"/>
</dbReference>
<evidence type="ECO:0000259" key="6">
    <source>
        <dbReference type="PROSITE" id="PS50404"/>
    </source>
</evidence>
<feature type="domain" description="EF-1-gamma C-terminal" evidence="5">
    <location>
        <begin position="259"/>
        <end position="412"/>
    </location>
</feature>
<dbReference type="InterPro" id="IPR004045">
    <property type="entry name" value="Glutathione_S-Trfase_N"/>
</dbReference>
<proteinExistence type="predicted"/>
<dbReference type="Pfam" id="PF00647">
    <property type="entry name" value="EF1G"/>
    <property type="match status" value="1"/>
</dbReference>
<dbReference type="VEuPathDB" id="FungiDB:PHYBLDRAFT_122276"/>
<dbReference type="PANTHER" id="PTHR43986:SF1">
    <property type="entry name" value="ELONGATION FACTOR 1-GAMMA"/>
    <property type="match status" value="1"/>
</dbReference>
<dbReference type="GO" id="GO:0003746">
    <property type="term" value="F:translation elongation factor activity"/>
    <property type="evidence" value="ECO:0007669"/>
    <property type="project" value="UniProtKB-UniRule"/>
</dbReference>
<evidence type="ECO:0000259" key="7">
    <source>
        <dbReference type="PROSITE" id="PS50405"/>
    </source>
</evidence>
<dbReference type="InterPro" id="IPR036282">
    <property type="entry name" value="Glutathione-S-Trfase_C_sf"/>
</dbReference>
<dbReference type="PROSITE" id="PS50040">
    <property type="entry name" value="EF1G_C"/>
    <property type="match status" value="1"/>
</dbReference>
<dbReference type="FunCoup" id="A0A167P534">
    <property type="interactions" value="803"/>
</dbReference>
<evidence type="ECO:0000256" key="4">
    <source>
        <dbReference type="SAM" id="MobiDB-lite"/>
    </source>
</evidence>
<dbReference type="InterPro" id="IPR001662">
    <property type="entry name" value="EF1B_G_C"/>
</dbReference>
<dbReference type="GO" id="GO:0005737">
    <property type="term" value="C:cytoplasm"/>
    <property type="evidence" value="ECO:0007669"/>
    <property type="project" value="TreeGrafter"/>
</dbReference>
<feature type="non-terminal residue" evidence="8">
    <location>
        <position position="1"/>
    </location>
</feature>
<dbReference type="Gene3D" id="1.20.1050.10">
    <property type="match status" value="1"/>
</dbReference>
<dbReference type="InterPro" id="IPR036433">
    <property type="entry name" value="EF1B_G_C_sf"/>
</dbReference>
<dbReference type="AlphaFoldDB" id="A0A167P534"/>
<dbReference type="SUPFAM" id="SSF52833">
    <property type="entry name" value="Thioredoxin-like"/>
    <property type="match status" value="1"/>
</dbReference>